<sequence>MKHKPVNAQLADNLGTLMGVDASKKRKEKTPHHVKPETADGLSNLMGVNVKPTSHENQLRGRQECTGSMDKNKADAVLGADVSGGKSRDGSRETIGGKAKKLLGV</sequence>
<protein>
    <submittedName>
        <fullName evidence="2">Uncharacterized protein</fullName>
    </submittedName>
</protein>
<evidence type="ECO:0000313" key="2">
    <source>
        <dbReference type="EMBL" id="KAK9415421.1"/>
    </source>
</evidence>
<feature type="compositionally biased region" description="Basic residues" evidence="1">
    <location>
        <begin position="24"/>
        <end position="33"/>
    </location>
</feature>
<accession>A0ABR2UM99</accession>
<feature type="compositionally biased region" description="Basic and acidic residues" evidence="1">
    <location>
        <begin position="53"/>
        <end position="62"/>
    </location>
</feature>
<dbReference type="Proteomes" id="UP001408356">
    <property type="component" value="Unassembled WGS sequence"/>
</dbReference>
<feature type="region of interest" description="Disordered" evidence="1">
    <location>
        <begin position="78"/>
        <end position="105"/>
    </location>
</feature>
<keyword evidence="3" id="KW-1185">Reference proteome</keyword>
<feature type="region of interest" description="Disordered" evidence="1">
    <location>
        <begin position="23"/>
        <end position="62"/>
    </location>
</feature>
<comment type="caution">
    <text evidence="2">The sequence shown here is derived from an EMBL/GenBank/DDBJ whole genome shotgun (WGS) entry which is preliminary data.</text>
</comment>
<dbReference type="EMBL" id="JARVKF010000416">
    <property type="protein sequence ID" value="KAK9415421.1"/>
    <property type="molecule type" value="Genomic_DNA"/>
</dbReference>
<evidence type="ECO:0000313" key="3">
    <source>
        <dbReference type="Proteomes" id="UP001408356"/>
    </source>
</evidence>
<gene>
    <name evidence="2" type="ORF">SUNI508_10445</name>
</gene>
<organism evidence="2 3">
    <name type="scientific">Seiridium unicorne</name>
    <dbReference type="NCBI Taxonomy" id="138068"/>
    <lineage>
        <taxon>Eukaryota</taxon>
        <taxon>Fungi</taxon>
        <taxon>Dikarya</taxon>
        <taxon>Ascomycota</taxon>
        <taxon>Pezizomycotina</taxon>
        <taxon>Sordariomycetes</taxon>
        <taxon>Xylariomycetidae</taxon>
        <taxon>Amphisphaeriales</taxon>
        <taxon>Sporocadaceae</taxon>
        <taxon>Seiridium</taxon>
    </lineage>
</organism>
<reference evidence="2 3" key="1">
    <citation type="journal article" date="2024" name="J. Plant Pathol.">
        <title>Sequence and assembly of the genome of Seiridium unicorne, isolate CBS 538.82, causal agent of cypress canker disease.</title>
        <authorList>
            <person name="Scali E."/>
            <person name="Rocca G.D."/>
            <person name="Danti R."/>
            <person name="Garbelotto M."/>
            <person name="Barberini S."/>
            <person name="Baroncelli R."/>
            <person name="Emiliani G."/>
        </authorList>
    </citation>
    <scope>NUCLEOTIDE SEQUENCE [LARGE SCALE GENOMIC DNA]</scope>
    <source>
        <strain evidence="2 3">BM-138-508</strain>
    </source>
</reference>
<name>A0ABR2UM99_9PEZI</name>
<evidence type="ECO:0000256" key="1">
    <source>
        <dbReference type="SAM" id="MobiDB-lite"/>
    </source>
</evidence>
<proteinExistence type="predicted"/>